<name>A0ACC6TA13_9MICC</name>
<protein>
    <submittedName>
        <fullName evidence="1">Uncharacterized protein</fullName>
    </submittedName>
</protein>
<proteinExistence type="predicted"/>
<comment type="caution">
    <text evidence="1">The sequence shown here is derived from an EMBL/GenBank/DDBJ whole genome shotgun (WGS) entry which is preliminary data.</text>
</comment>
<gene>
    <name evidence="1" type="ORF">ABIC98_000143</name>
</gene>
<sequence>MKKTLALVAAAGLAALTGCSVSAPAPAGPSPSESVAPASGGTEPAPSAPSGAPAAASGAREACERFNSLFAEYAAVRADDAGGYEDIYLQAEDAKDTVAGDLRGLFAALSLLAIDHSSTAEAGGAPAQESRDAVRDAVFANSGTCTAEGVTLRL</sequence>
<organism evidence="1 2">
    <name type="scientific">Arthrobacter nitrophenolicus</name>
    <dbReference type="NCBI Taxonomy" id="683150"/>
    <lineage>
        <taxon>Bacteria</taxon>
        <taxon>Bacillati</taxon>
        <taxon>Actinomycetota</taxon>
        <taxon>Actinomycetes</taxon>
        <taxon>Micrococcales</taxon>
        <taxon>Micrococcaceae</taxon>
        <taxon>Arthrobacter</taxon>
    </lineage>
</organism>
<dbReference type="EMBL" id="JBEPNJ010000001">
    <property type="protein sequence ID" value="MET3770519.1"/>
    <property type="molecule type" value="Genomic_DNA"/>
</dbReference>
<reference evidence="1" key="1">
    <citation type="submission" date="2024-06" db="EMBL/GenBank/DDBJ databases">
        <title>Genomic Encyclopedia of Type Strains, Phase IV (KMG-IV): sequencing the most valuable type-strain genomes for metagenomic binning, comparative biology and taxonomic classification.</title>
        <authorList>
            <person name="Goeker M."/>
        </authorList>
    </citation>
    <scope>NUCLEOTIDE SEQUENCE</scope>
    <source>
        <strain evidence="1">SJCon</strain>
    </source>
</reference>
<evidence type="ECO:0000313" key="2">
    <source>
        <dbReference type="Proteomes" id="UP001549207"/>
    </source>
</evidence>
<dbReference type="Proteomes" id="UP001549207">
    <property type="component" value="Unassembled WGS sequence"/>
</dbReference>
<keyword evidence="2" id="KW-1185">Reference proteome</keyword>
<accession>A0ACC6TA13</accession>
<evidence type="ECO:0000313" key="1">
    <source>
        <dbReference type="EMBL" id="MET3770519.1"/>
    </source>
</evidence>